<feature type="domain" description="Trimeric autotransporter adhesin YadA-like C-terminal membrane anchor" evidence="13">
    <location>
        <begin position="495"/>
        <end position="554"/>
    </location>
</feature>
<keyword evidence="16" id="KW-1185">Reference proteome</keyword>
<evidence type="ECO:0000256" key="12">
    <source>
        <dbReference type="SAM" id="SignalP"/>
    </source>
</evidence>
<evidence type="ECO:0000256" key="7">
    <source>
        <dbReference type="ARBA" id="ARBA00022729"/>
    </source>
</evidence>
<evidence type="ECO:0000256" key="11">
    <source>
        <dbReference type="SAM" id="MobiDB-lite"/>
    </source>
</evidence>
<evidence type="ECO:0000313" key="15">
    <source>
        <dbReference type="EMBL" id="MFD1225572.1"/>
    </source>
</evidence>
<evidence type="ECO:0000256" key="1">
    <source>
        <dbReference type="ARBA" id="ARBA00004241"/>
    </source>
</evidence>
<keyword evidence="8" id="KW-0653">Protein transport</keyword>
<comment type="similarity">
    <text evidence="3">Belongs to the autotransporter-2 (AT-2) (TC 1.B.40) family.</text>
</comment>
<comment type="subcellular location">
    <subcellularLocation>
        <location evidence="2">Cell outer membrane</location>
    </subcellularLocation>
    <subcellularLocation>
        <location evidence="1">Cell surface</location>
    </subcellularLocation>
</comment>
<dbReference type="Gene3D" id="6.10.250.2040">
    <property type="match status" value="1"/>
</dbReference>
<dbReference type="EMBL" id="JBHTMA010000001">
    <property type="protein sequence ID" value="MFD1225572.1"/>
    <property type="molecule type" value="Genomic_DNA"/>
</dbReference>
<feature type="domain" description="Trimeric autotransporter adhesin YadA-like stalk" evidence="14">
    <location>
        <begin position="384"/>
        <end position="405"/>
    </location>
</feature>
<keyword evidence="5" id="KW-1134">Transmembrane beta strand</keyword>
<dbReference type="Gene3D" id="1.20.5.170">
    <property type="match status" value="1"/>
</dbReference>
<feature type="domain" description="Trimeric autotransporter adhesin YadA-like stalk" evidence="14">
    <location>
        <begin position="432"/>
        <end position="468"/>
    </location>
</feature>
<feature type="chain" id="PRO_5047147886" evidence="12">
    <location>
        <begin position="31"/>
        <end position="556"/>
    </location>
</feature>
<organism evidence="15 16">
    <name type="scientific">Pseudochrobactrum kiredjianiae</name>
    <dbReference type="NCBI Taxonomy" id="386305"/>
    <lineage>
        <taxon>Bacteria</taxon>
        <taxon>Pseudomonadati</taxon>
        <taxon>Pseudomonadota</taxon>
        <taxon>Alphaproteobacteria</taxon>
        <taxon>Hyphomicrobiales</taxon>
        <taxon>Brucellaceae</taxon>
        <taxon>Pseudochrobactrum</taxon>
    </lineage>
</organism>
<keyword evidence="6" id="KW-0812">Transmembrane</keyword>
<evidence type="ECO:0000313" key="16">
    <source>
        <dbReference type="Proteomes" id="UP001597263"/>
    </source>
</evidence>
<evidence type="ECO:0000256" key="2">
    <source>
        <dbReference type="ARBA" id="ARBA00004442"/>
    </source>
</evidence>
<dbReference type="SUPFAM" id="SSF54523">
    <property type="entry name" value="Pili subunits"/>
    <property type="match status" value="1"/>
</dbReference>
<dbReference type="Gene3D" id="1.20.5.340">
    <property type="match status" value="1"/>
</dbReference>
<proteinExistence type="inferred from homology"/>
<accession>A0ABW3UYV9</accession>
<feature type="compositionally biased region" description="Basic and acidic residues" evidence="11">
    <location>
        <begin position="138"/>
        <end position="237"/>
    </location>
</feature>
<evidence type="ECO:0000256" key="6">
    <source>
        <dbReference type="ARBA" id="ARBA00022692"/>
    </source>
</evidence>
<name>A0ABW3UYV9_9HYPH</name>
<keyword evidence="4" id="KW-0813">Transport</keyword>
<gene>
    <name evidence="15" type="ORF">ACFQ35_00010</name>
</gene>
<feature type="region of interest" description="Disordered" evidence="11">
    <location>
        <begin position="136"/>
        <end position="237"/>
    </location>
</feature>
<dbReference type="Pfam" id="PF03895">
    <property type="entry name" value="YadA_anchor"/>
    <property type="match status" value="1"/>
</dbReference>
<sequence length="556" mass="58574">MKHFSRVTITTLMCSTAFIIISLMSSNAHANDKSCAVKDGYNGGASYSKTGRTGPEGETTTYTVNAVCAEGDIAMGIDRNGRLRPVHEILNSLVGGGGSPTTVPYPNPYVSASLGSGSIDDINRSIDKITDNITNITNKDKDQDGRLDGHDKDISDLRDKDKEQDGRLDGHDKDISDLRDKDKEQDGRLDGHDKDISDLRDKDKEQDGRLDGHDKDISDLRDKDKEHDGRLDGHDKDITDLRNKDIEQDNRLDGHDKDIAAINDGAVFYSRDQDGNKTGGVTLNDGTGNNVQLGNVAAGIDTKDAVNVDQLNGALAGLGGGASINDDGTVNAPTYTVGGATYNNVGDALIATNKLGVQYVADENGNPTNTVALIGDGTGKPVSITNLADGVADNDAANYGQVKDRVSYDRNENGSRSNTITLQGGNSAETVKISNLSDGVASSDAATVGQVNRGIQGLRDYTDNRLDALAGHVSDVQKEARGGIASAMAAAGLRYDDRPGKASIAGGLGGFKNAQAIAAGVGYTTENGRFRLNAAVGHSFQSNDTSWNAGASWTLN</sequence>
<evidence type="ECO:0000259" key="13">
    <source>
        <dbReference type="Pfam" id="PF03895"/>
    </source>
</evidence>
<evidence type="ECO:0000256" key="10">
    <source>
        <dbReference type="ARBA" id="ARBA00023237"/>
    </source>
</evidence>
<keyword evidence="10" id="KW-0998">Cell outer membrane</keyword>
<keyword evidence="7 12" id="KW-0732">Signal</keyword>
<comment type="caution">
    <text evidence="15">The sequence shown here is derived from an EMBL/GenBank/DDBJ whole genome shotgun (WGS) entry which is preliminary data.</text>
</comment>
<dbReference type="Gene3D" id="3.30.1300.30">
    <property type="entry name" value="GSPII I/J protein-like"/>
    <property type="match status" value="1"/>
</dbReference>
<evidence type="ECO:0000256" key="4">
    <source>
        <dbReference type="ARBA" id="ARBA00022448"/>
    </source>
</evidence>
<protein>
    <submittedName>
        <fullName evidence="15">YadA-like family protein</fullName>
    </submittedName>
</protein>
<reference evidence="16" key="1">
    <citation type="journal article" date="2019" name="Int. J. Syst. Evol. Microbiol.">
        <title>The Global Catalogue of Microorganisms (GCM) 10K type strain sequencing project: providing services to taxonomists for standard genome sequencing and annotation.</title>
        <authorList>
            <consortium name="The Broad Institute Genomics Platform"/>
            <consortium name="The Broad Institute Genome Sequencing Center for Infectious Disease"/>
            <person name="Wu L."/>
            <person name="Ma J."/>
        </authorList>
    </citation>
    <scope>NUCLEOTIDE SEQUENCE [LARGE SCALE GENOMIC DNA]</scope>
    <source>
        <strain evidence="16">CCUG 49584</strain>
    </source>
</reference>
<evidence type="ECO:0000256" key="8">
    <source>
        <dbReference type="ARBA" id="ARBA00022927"/>
    </source>
</evidence>
<dbReference type="InterPro" id="IPR008635">
    <property type="entry name" value="Coiled_stalk_dom"/>
</dbReference>
<keyword evidence="9" id="KW-0472">Membrane</keyword>
<evidence type="ECO:0000256" key="3">
    <source>
        <dbReference type="ARBA" id="ARBA00005848"/>
    </source>
</evidence>
<dbReference type="RefSeq" id="WP_377700315.1">
    <property type="nucleotide sequence ID" value="NZ_JBHTMA010000001.1"/>
</dbReference>
<dbReference type="InterPro" id="IPR005594">
    <property type="entry name" value="YadA_C"/>
</dbReference>
<evidence type="ECO:0000259" key="14">
    <source>
        <dbReference type="Pfam" id="PF05662"/>
    </source>
</evidence>
<dbReference type="Gene3D" id="6.10.250.1970">
    <property type="match status" value="1"/>
</dbReference>
<dbReference type="Pfam" id="PF05662">
    <property type="entry name" value="YadA_stalk"/>
    <property type="match status" value="3"/>
</dbReference>
<dbReference type="InterPro" id="IPR045584">
    <property type="entry name" value="Pilin-like"/>
</dbReference>
<evidence type="ECO:0000256" key="9">
    <source>
        <dbReference type="ARBA" id="ARBA00023136"/>
    </source>
</evidence>
<feature type="domain" description="Trimeric autotransporter adhesin YadA-like stalk" evidence="14">
    <location>
        <begin position="295"/>
        <end position="332"/>
    </location>
</feature>
<evidence type="ECO:0000256" key="5">
    <source>
        <dbReference type="ARBA" id="ARBA00022452"/>
    </source>
</evidence>
<feature type="signal peptide" evidence="12">
    <location>
        <begin position="1"/>
        <end position="30"/>
    </location>
</feature>
<dbReference type="Proteomes" id="UP001597263">
    <property type="component" value="Unassembled WGS sequence"/>
</dbReference>